<protein>
    <submittedName>
        <fullName evidence="1">Uncharacterized protein</fullName>
    </submittedName>
</protein>
<feature type="non-terminal residue" evidence="1">
    <location>
        <position position="1"/>
    </location>
</feature>
<gene>
    <name evidence="1" type="ORF">METZ01_LOCUS152530</name>
</gene>
<sequence length="34" mass="3785">APVMRTAEALAVFGPEQFGLDEKFLPIEDLHDDI</sequence>
<evidence type="ECO:0000313" key="1">
    <source>
        <dbReference type="EMBL" id="SVA99676.1"/>
    </source>
</evidence>
<name>A0A382ADS3_9ZZZZ</name>
<accession>A0A382ADS3</accession>
<proteinExistence type="predicted"/>
<dbReference type="EMBL" id="UINC01024964">
    <property type="protein sequence ID" value="SVA99676.1"/>
    <property type="molecule type" value="Genomic_DNA"/>
</dbReference>
<organism evidence="1">
    <name type="scientific">marine metagenome</name>
    <dbReference type="NCBI Taxonomy" id="408172"/>
    <lineage>
        <taxon>unclassified sequences</taxon>
        <taxon>metagenomes</taxon>
        <taxon>ecological metagenomes</taxon>
    </lineage>
</organism>
<dbReference type="AlphaFoldDB" id="A0A382ADS3"/>
<reference evidence="1" key="1">
    <citation type="submission" date="2018-05" db="EMBL/GenBank/DDBJ databases">
        <authorList>
            <person name="Lanie J.A."/>
            <person name="Ng W.-L."/>
            <person name="Kazmierczak K.M."/>
            <person name="Andrzejewski T.M."/>
            <person name="Davidsen T.M."/>
            <person name="Wayne K.J."/>
            <person name="Tettelin H."/>
            <person name="Glass J.I."/>
            <person name="Rusch D."/>
            <person name="Podicherti R."/>
            <person name="Tsui H.-C.T."/>
            <person name="Winkler M.E."/>
        </authorList>
    </citation>
    <scope>NUCLEOTIDE SEQUENCE</scope>
</reference>